<dbReference type="GO" id="GO:0005730">
    <property type="term" value="C:nucleolus"/>
    <property type="evidence" value="ECO:0007669"/>
    <property type="project" value="InterPro"/>
</dbReference>
<dbReference type="AlphaFoldDB" id="A0A3D8SDM6"/>
<dbReference type="PIRSF" id="PIRSF011312">
    <property type="entry name" value="Cell_cycle_HUS1"/>
    <property type="match status" value="1"/>
</dbReference>
<dbReference type="RefSeq" id="XP_026605196.1">
    <property type="nucleotide sequence ID" value="XM_026746200.1"/>
</dbReference>
<feature type="compositionally biased region" description="Low complexity" evidence="5">
    <location>
        <begin position="157"/>
        <end position="171"/>
    </location>
</feature>
<feature type="compositionally biased region" description="Gly residues" evidence="5">
    <location>
        <begin position="142"/>
        <end position="156"/>
    </location>
</feature>
<dbReference type="GeneID" id="38114554"/>
<keyword evidence="3" id="KW-0539">Nucleus</keyword>
<sequence length="399" mass="42864">MRFRTQVVNTATLTKLVGSLSSLGKLCWMRLEESVVRFTIIPDQGTQVWAQLPVESIFEDTDYTLESNTGVINLEVPLSALHRALRSAAGAKWVQLRLTKKGKVPLLALTIRTKSWTKGANPLGIGNGSDAAPVLSSEEAGTGTGTGAGAGTGTGTRAGSMGPPAAPASATGRRERETFITQEVPVKVMHESAVEGLHEPHCRDPDVHIILPDLFQLKSISERFTKLAADSTPKAAAAAAVTSITTDSGPLGGAATGISPKLELSANMHGSLRLAVATDTLRISSVWSDLHNPALDPSQLSQSQMDQLPSERMKAFAGDDEAGWAKVRVDGRDWAKVLSVGRMNPKVVAWWQRDAWAGLLINRLTGFIHETALVLYVYPPSGYDEEDSCLTYYINSYMN</sequence>
<evidence type="ECO:0000313" key="6">
    <source>
        <dbReference type="EMBL" id="RDW83858.1"/>
    </source>
</evidence>
<dbReference type="PANTHER" id="PTHR12900:SF0">
    <property type="entry name" value="CHECKPOINT PROTEIN"/>
    <property type="match status" value="1"/>
</dbReference>
<organism evidence="6 7">
    <name type="scientific">Aspergillus mulundensis</name>
    <dbReference type="NCBI Taxonomy" id="1810919"/>
    <lineage>
        <taxon>Eukaryota</taxon>
        <taxon>Fungi</taxon>
        <taxon>Dikarya</taxon>
        <taxon>Ascomycota</taxon>
        <taxon>Pezizomycotina</taxon>
        <taxon>Eurotiomycetes</taxon>
        <taxon>Eurotiomycetidae</taxon>
        <taxon>Eurotiales</taxon>
        <taxon>Aspergillaceae</taxon>
        <taxon>Aspergillus</taxon>
        <taxon>Aspergillus subgen. Nidulantes</taxon>
    </lineage>
</organism>
<dbReference type="InterPro" id="IPR016580">
    <property type="entry name" value="HUS1"/>
</dbReference>
<protein>
    <recommendedName>
        <fullName evidence="4">Checkpoint protein</fullName>
    </recommendedName>
</protein>
<dbReference type="GO" id="GO:0035861">
    <property type="term" value="C:site of double-strand break"/>
    <property type="evidence" value="ECO:0007669"/>
    <property type="project" value="TreeGrafter"/>
</dbReference>
<dbReference type="Gene3D" id="3.70.10.10">
    <property type="match status" value="1"/>
</dbReference>
<dbReference type="GO" id="GO:0030896">
    <property type="term" value="C:checkpoint clamp complex"/>
    <property type="evidence" value="ECO:0007669"/>
    <property type="project" value="InterPro"/>
</dbReference>
<dbReference type="OrthoDB" id="419537at2759"/>
<comment type="caution">
    <text evidence="6">The sequence shown here is derived from an EMBL/GenBank/DDBJ whole genome shotgun (WGS) entry which is preliminary data.</text>
</comment>
<comment type="subcellular location">
    <subcellularLocation>
        <location evidence="1">Nucleus</location>
    </subcellularLocation>
</comment>
<evidence type="ECO:0000256" key="4">
    <source>
        <dbReference type="PIRNR" id="PIRNR011312"/>
    </source>
</evidence>
<proteinExistence type="inferred from homology"/>
<dbReference type="PANTHER" id="PTHR12900">
    <property type="entry name" value="MITOTIC AND DNA DAMAGE CHECKPOINT PROTEIN HUS1"/>
    <property type="match status" value="1"/>
</dbReference>
<dbReference type="InterPro" id="IPR007150">
    <property type="entry name" value="HUS1/Mec3"/>
</dbReference>
<evidence type="ECO:0000256" key="3">
    <source>
        <dbReference type="ARBA" id="ARBA00023242"/>
    </source>
</evidence>
<dbReference type="Pfam" id="PF04005">
    <property type="entry name" value="Hus1"/>
    <property type="match status" value="1"/>
</dbReference>
<accession>A0A3D8SDM6</accession>
<dbReference type="GO" id="GO:0033314">
    <property type="term" value="P:mitotic DNA replication checkpoint signaling"/>
    <property type="evidence" value="ECO:0007669"/>
    <property type="project" value="TreeGrafter"/>
</dbReference>
<evidence type="ECO:0000313" key="7">
    <source>
        <dbReference type="Proteomes" id="UP000256690"/>
    </source>
</evidence>
<dbReference type="Proteomes" id="UP000256690">
    <property type="component" value="Unassembled WGS sequence"/>
</dbReference>
<gene>
    <name evidence="6" type="ORF">DSM5745_04184</name>
</gene>
<dbReference type="GO" id="GO:0031573">
    <property type="term" value="P:mitotic intra-S DNA damage checkpoint signaling"/>
    <property type="evidence" value="ECO:0007669"/>
    <property type="project" value="TreeGrafter"/>
</dbReference>
<evidence type="ECO:0000256" key="2">
    <source>
        <dbReference type="ARBA" id="ARBA00005563"/>
    </source>
</evidence>
<feature type="region of interest" description="Disordered" evidence="5">
    <location>
        <begin position="127"/>
        <end position="175"/>
    </location>
</feature>
<reference evidence="6 7" key="1">
    <citation type="journal article" date="2018" name="IMA Fungus">
        <title>IMA Genome-F 9: Draft genome sequence of Annulohypoxylon stygium, Aspergillus mulundensis, Berkeleyomyces basicola (syn. Thielaviopsis basicola), Ceratocystis smalleyi, two Cercospora beticola strains, Coleophoma cylindrospora, Fusarium fracticaudum, Phialophora cf. hyalina, and Morchella septimelata.</title>
        <authorList>
            <person name="Wingfield B.D."/>
            <person name="Bills G.F."/>
            <person name="Dong Y."/>
            <person name="Huang W."/>
            <person name="Nel W.J."/>
            <person name="Swalarsk-Parry B.S."/>
            <person name="Vaghefi N."/>
            <person name="Wilken P.M."/>
            <person name="An Z."/>
            <person name="de Beer Z.W."/>
            <person name="De Vos L."/>
            <person name="Chen L."/>
            <person name="Duong T.A."/>
            <person name="Gao Y."/>
            <person name="Hammerbacher A."/>
            <person name="Kikkert J.R."/>
            <person name="Li Y."/>
            <person name="Li H."/>
            <person name="Li K."/>
            <person name="Li Q."/>
            <person name="Liu X."/>
            <person name="Ma X."/>
            <person name="Naidoo K."/>
            <person name="Pethybridge S.J."/>
            <person name="Sun J."/>
            <person name="Steenkamp E.T."/>
            <person name="van der Nest M.A."/>
            <person name="van Wyk S."/>
            <person name="Wingfield M.J."/>
            <person name="Xiong C."/>
            <person name="Yue Q."/>
            <person name="Zhang X."/>
        </authorList>
    </citation>
    <scope>NUCLEOTIDE SEQUENCE [LARGE SCALE GENOMIC DNA]</scope>
    <source>
        <strain evidence="6 7">DSM 5745</strain>
    </source>
</reference>
<name>A0A3D8SDM6_9EURO</name>
<evidence type="ECO:0000256" key="1">
    <source>
        <dbReference type="ARBA" id="ARBA00004123"/>
    </source>
</evidence>
<dbReference type="GO" id="GO:0000724">
    <property type="term" value="P:double-strand break repair via homologous recombination"/>
    <property type="evidence" value="ECO:0007669"/>
    <property type="project" value="TreeGrafter"/>
</dbReference>
<comment type="similarity">
    <text evidence="2 4">Belongs to the HUS1 family.</text>
</comment>
<dbReference type="GO" id="GO:0000723">
    <property type="term" value="P:telomere maintenance"/>
    <property type="evidence" value="ECO:0007669"/>
    <property type="project" value="TreeGrafter"/>
</dbReference>
<dbReference type="EMBL" id="PVWQ01000004">
    <property type="protein sequence ID" value="RDW83858.1"/>
    <property type="molecule type" value="Genomic_DNA"/>
</dbReference>
<dbReference type="GO" id="GO:0044778">
    <property type="term" value="P:meiotic DNA integrity checkpoint signaling"/>
    <property type="evidence" value="ECO:0007669"/>
    <property type="project" value="TreeGrafter"/>
</dbReference>
<dbReference type="GO" id="GO:0006289">
    <property type="term" value="P:nucleotide-excision repair"/>
    <property type="evidence" value="ECO:0007669"/>
    <property type="project" value="TreeGrafter"/>
</dbReference>
<dbReference type="STRING" id="1810919.A0A3D8SDM6"/>
<keyword evidence="7" id="KW-1185">Reference proteome</keyword>
<evidence type="ECO:0000256" key="5">
    <source>
        <dbReference type="SAM" id="MobiDB-lite"/>
    </source>
</evidence>